<dbReference type="CDD" id="cd00265">
    <property type="entry name" value="MADS_MEF2_like"/>
    <property type="match status" value="1"/>
</dbReference>
<dbReference type="PRINTS" id="PR00404">
    <property type="entry name" value="MADSDOMAIN"/>
</dbReference>
<gene>
    <name evidence="7" type="ORF">VNO80_16854</name>
</gene>
<dbReference type="InterPro" id="IPR036879">
    <property type="entry name" value="TF_MADSbox_sf"/>
</dbReference>
<evidence type="ECO:0000256" key="4">
    <source>
        <dbReference type="ARBA" id="ARBA00023163"/>
    </source>
</evidence>
<dbReference type="GO" id="GO:0005634">
    <property type="term" value="C:nucleus"/>
    <property type="evidence" value="ECO:0007669"/>
    <property type="project" value="UniProtKB-SubCell"/>
</dbReference>
<dbReference type="FunFam" id="3.40.1810.10:FF:000006">
    <property type="entry name" value="Agamous-like MADS-box protein AGL62"/>
    <property type="match status" value="1"/>
</dbReference>
<protein>
    <recommendedName>
        <fullName evidence="6">MADS-box domain-containing protein</fullName>
    </recommendedName>
</protein>
<proteinExistence type="predicted"/>
<sequence>MGRAHCGVQVGRFPKGHVERSMSKIKKSSLGRQKIPIEKIPKKSHLQVTFSKRRSGVFKKASELCTLCGVEIAIVVFSPADKAFSFGHPEVESLIDRYTTRNPPQDSSAHHLVEAHRNANVRDLNMQLTQVFNLLEVEKKRGDDLDHVSKARQRQFWWEGPVDELGLHELLQLKASIEELKKNIEKHASKFMIDHSTAISSSSSILGPNHGFGALERYDAFDNKPDVGIAIASSLPNAHYLSFRTGYL</sequence>
<evidence type="ECO:0000256" key="5">
    <source>
        <dbReference type="ARBA" id="ARBA00023242"/>
    </source>
</evidence>
<evidence type="ECO:0000256" key="1">
    <source>
        <dbReference type="ARBA" id="ARBA00004123"/>
    </source>
</evidence>
<reference evidence="7 8" key="1">
    <citation type="submission" date="2024-01" db="EMBL/GenBank/DDBJ databases">
        <title>The genomes of 5 underutilized Papilionoideae crops provide insights into root nodulation and disease resistanc.</title>
        <authorList>
            <person name="Jiang F."/>
        </authorList>
    </citation>
    <scope>NUCLEOTIDE SEQUENCE [LARGE SCALE GENOMIC DNA]</scope>
    <source>
        <strain evidence="7">JINMINGXINNONG_FW02</strain>
        <tissue evidence="7">Leaves</tissue>
    </source>
</reference>
<evidence type="ECO:0000313" key="8">
    <source>
        <dbReference type="Proteomes" id="UP001374584"/>
    </source>
</evidence>
<dbReference type="EMBL" id="JAYMYR010000006">
    <property type="protein sequence ID" value="KAK7357564.1"/>
    <property type="molecule type" value="Genomic_DNA"/>
</dbReference>
<dbReference type="GO" id="GO:0000978">
    <property type="term" value="F:RNA polymerase II cis-regulatory region sequence-specific DNA binding"/>
    <property type="evidence" value="ECO:0007669"/>
    <property type="project" value="TreeGrafter"/>
</dbReference>
<organism evidence="7 8">
    <name type="scientific">Phaseolus coccineus</name>
    <name type="common">Scarlet runner bean</name>
    <name type="synonym">Phaseolus multiflorus</name>
    <dbReference type="NCBI Taxonomy" id="3886"/>
    <lineage>
        <taxon>Eukaryota</taxon>
        <taxon>Viridiplantae</taxon>
        <taxon>Streptophyta</taxon>
        <taxon>Embryophyta</taxon>
        <taxon>Tracheophyta</taxon>
        <taxon>Spermatophyta</taxon>
        <taxon>Magnoliopsida</taxon>
        <taxon>eudicotyledons</taxon>
        <taxon>Gunneridae</taxon>
        <taxon>Pentapetalae</taxon>
        <taxon>rosids</taxon>
        <taxon>fabids</taxon>
        <taxon>Fabales</taxon>
        <taxon>Fabaceae</taxon>
        <taxon>Papilionoideae</taxon>
        <taxon>50 kb inversion clade</taxon>
        <taxon>NPAAA clade</taxon>
        <taxon>indigoferoid/millettioid clade</taxon>
        <taxon>Phaseoleae</taxon>
        <taxon>Phaseolus</taxon>
    </lineage>
</organism>
<dbReference type="Proteomes" id="UP001374584">
    <property type="component" value="Unassembled WGS sequence"/>
</dbReference>
<dbReference type="AlphaFoldDB" id="A0AAN9MRY3"/>
<dbReference type="SMART" id="SM00432">
    <property type="entry name" value="MADS"/>
    <property type="match status" value="1"/>
</dbReference>
<evidence type="ECO:0000259" key="6">
    <source>
        <dbReference type="PROSITE" id="PS50066"/>
    </source>
</evidence>
<dbReference type="InterPro" id="IPR033896">
    <property type="entry name" value="MEF2-like_N"/>
</dbReference>
<dbReference type="GO" id="GO:0045944">
    <property type="term" value="P:positive regulation of transcription by RNA polymerase II"/>
    <property type="evidence" value="ECO:0007669"/>
    <property type="project" value="InterPro"/>
</dbReference>
<dbReference type="GO" id="GO:0046983">
    <property type="term" value="F:protein dimerization activity"/>
    <property type="evidence" value="ECO:0007669"/>
    <property type="project" value="InterPro"/>
</dbReference>
<keyword evidence="4" id="KW-0804">Transcription</keyword>
<dbReference type="SUPFAM" id="SSF55455">
    <property type="entry name" value="SRF-like"/>
    <property type="match status" value="1"/>
</dbReference>
<comment type="caution">
    <text evidence="7">The sequence shown here is derived from an EMBL/GenBank/DDBJ whole genome shotgun (WGS) entry which is preliminary data.</text>
</comment>
<dbReference type="Pfam" id="PF00319">
    <property type="entry name" value="SRF-TF"/>
    <property type="match status" value="1"/>
</dbReference>
<dbReference type="InterPro" id="IPR002100">
    <property type="entry name" value="TF_MADSbox"/>
</dbReference>
<dbReference type="PANTHER" id="PTHR11945:SF629">
    <property type="entry name" value="OS02G0164450 PROTEIN"/>
    <property type="match status" value="1"/>
</dbReference>
<feature type="domain" description="MADS-box" evidence="6">
    <location>
        <begin position="30"/>
        <end position="90"/>
    </location>
</feature>
<keyword evidence="2" id="KW-0805">Transcription regulation</keyword>
<dbReference type="PANTHER" id="PTHR11945">
    <property type="entry name" value="MADS BOX PROTEIN"/>
    <property type="match status" value="1"/>
</dbReference>
<keyword evidence="8" id="KW-1185">Reference proteome</keyword>
<evidence type="ECO:0000256" key="2">
    <source>
        <dbReference type="ARBA" id="ARBA00023015"/>
    </source>
</evidence>
<evidence type="ECO:0000256" key="3">
    <source>
        <dbReference type="ARBA" id="ARBA00023125"/>
    </source>
</evidence>
<dbReference type="Gene3D" id="6.10.140.920">
    <property type="match status" value="1"/>
</dbReference>
<dbReference type="PROSITE" id="PS50066">
    <property type="entry name" value="MADS_BOX_2"/>
    <property type="match status" value="1"/>
</dbReference>
<keyword evidence="5" id="KW-0539">Nucleus</keyword>
<dbReference type="Gene3D" id="3.40.1810.10">
    <property type="entry name" value="Transcription factor, MADS-box"/>
    <property type="match status" value="1"/>
</dbReference>
<keyword evidence="3" id="KW-0238">DNA-binding</keyword>
<comment type="subcellular location">
    <subcellularLocation>
        <location evidence="1">Nucleus</location>
    </subcellularLocation>
</comment>
<dbReference type="GO" id="GO:0000981">
    <property type="term" value="F:DNA-binding transcription factor activity, RNA polymerase II-specific"/>
    <property type="evidence" value="ECO:0007669"/>
    <property type="project" value="TreeGrafter"/>
</dbReference>
<name>A0AAN9MRY3_PHACN</name>
<evidence type="ECO:0000313" key="7">
    <source>
        <dbReference type="EMBL" id="KAK7357564.1"/>
    </source>
</evidence>
<accession>A0AAN9MRY3</accession>